<feature type="transmembrane region" description="Helical" evidence="5">
    <location>
        <begin position="199"/>
        <end position="219"/>
    </location>
</feature>
<evidence type="ECO:0000256" key="6">
    <source>
        <dbReference type="SAM" id="SignalP"/>
    </source>
</evidence>
<proteinExistence type="predicted"/>
<dbReference type="PANTHER" id="PTHR10231">
    <property type="entry name" value="NUCLEOTIDE-SUGAR TRANSMEMBRANE TRANSPORTER"/>
    <property type="match status" value="1"/>
</dbReference>
<reference evidence="7" key="1">
    <citation type="submission" date="2021-02" db="EMBL/GenBank/DDBJ databases">
        <title>First Annotated Genome of the Yellow-green Alga Tribonema minus.</title>
        <authorList>
            <person name="Mahan K.M."/>
        </authorList>
    </citation>
    <scope>NUCLEOTIDE SEQUENCE</scope>
    <source>
        <strain evidence="7">UTEX B ZZ1240</strain>
    </source>
</reference>
<feature type="transmembrane region" description="Helical" evidence="5">
    <location>
        <begin position="167"/>
        <end position="187"/>
    </location>
</feature>
<feature type="transmembrane region" description="Helical" evidence="5">
    <location>
        <begin position="138"/>
        <end position="155"/>
    </location>
</feature>
<dbReference type="GO" id="GO:0000139">
    <property type="term" value="C:Golgi membrane"/>
    <property type="evidence" value="ECO:0007669"/>
    <property type="project" value="InterPro"/>
</dbReference>
<keyword evidence="4 5" id="KW-0472">Membrane</keyword>
<sequence>MGQQHIRTVALVSLVVQNASLALLIRYAAVEGPMYAATTAVVCAEVIKVALSLLLQTQEDKGVAGLLHTLKRDILQQPVEVLKMGVPAALFCLQNNLAYVAIANLDGPTYQLLSQLKLLTTAMFSVTMLNRALAGHQWLSLCLLACGVGLVQLSTAGGEAKRDENSVTGLVCVLLACVSSGFAGVYFEKVLKTSTVSIWVRNIQLGVYGTVIGLAGVYFGPDATAVAQYGFLNGYTGVVWAGVLSNSLGGLIVAVVVKYADNVIKGFATSIAILVTCIISYFLFSFTVTAQFLLGGALVLYSTHLYSQVHHPVKAAGAAAPEFNAKDAELSELLSARGAAAEGAEELGQSRP</sequence>
<protein>
    <submittedName>
        <fullName evidence="7">UDP-N-acetylglucosamine transporter-like protein</fullName>
    </submittedName>
</protein>
<dbReference type="AlphaFoldDB" id="A0A835ZHJ8"/>
<comment type="caution">
    <text evidence="7">The sequence shown here is derived from an EMBL/GenBank/DDBJ whole genome shotgun (WGS) entry which is preliminary data.</text>
</comment>
<dbReference type="NCBIfam" id="TIGR00803">
    <property type="entry name" value="nst"/>
    <property type="match status" value="1"/>
</dbReference>
<gene>
    <name evidence="7" type="ORF">JKP88DRAFT_293467</name>
</gene>
<feature type="signal peptide" evidence="6">
    <location>
        <begin position="1"/>
        <end position="22"/>
    </location>
</feature>
<feature type="chain" id="PRO_5032270657" evidence="6">
    <location>
        <begin position="23"/>
        <end position="352"/>
    </location>
</feature>
<evidence type="ECO:0000256" key="3">
    <source>
        <dbReference type="ARBA" id="ARBA00022989"/>
    </source>
</evidence>
<feature type="transmembrane region" description="Helical" evidence="5">
    <location>
        <begin position="239"/>
        <end position="259"/>
    </location>
</feature>
<dbReference type="Pfam" id="PF04142">
    <property type="entry name" value="Nuc_sug_transp"/>
    <property type="match status" value="1"/>
</dbReference>
<feature type="transmembrane region" description="Helical" evidence="5">
    <location>
        <begin position="271"/>
        <end position="301"/>
    </location>
</feature>
<comment type="subcellular location">
    <subcellularLocation>
        <location evidence="1">Membrane</location>
        <topology evidence="1">Multi-pass membrane protein</topology>
    </subcellularLocation>
</comment>
<evidence type="ECO:0000256" key="5">
    <source>
        <dbReference type="SAM" id="Phobius"/>
    </source>
</evidence>
<dbReference type="Proteomes" id="UP000664859">
    <property type="component" value="Unassembled WGS sequence"/>
</dbReference>
<dbReference type="PIRSF" id="PIRSF005799">
    <property type="entry name" value="UDP-gal_transpt"/>
    <property type="match status" value="1"/>
</dbReference>
<evidence type="ECO:0000256" key="4">
    <source>
        <dbReference type="ARBA" id="ARBA00023136"/>
    </source>
</evidence>
<keyword evidence="3 5" id="KW-1133">Transmembrane helix</keyword>
<keyword evidence="6" id="KW-0732">Signal</keyword>
<name>A0A835ZHJ8_9STRA</name>
<keyword evidence="2 5" id="KW-0812">Transmembrane</keyword>
<evidence type="ECO:0000313" key="7">
    <source>
        <dbReference type="EMBL" id="KAG5192314.1"/>
    </source>
</evidence>
<accession>A0A835ZHJ8</accession>
<dbReference type="InterPro" id="IPR007271">
    <property type="entry name" value="Nuc_sug_transpt"/>
</dbReference>
<dbReference type="SUPFAM" id="SSF103481">
    <property type="entry name" value="Multidrug resistance efflux transporter EmrE"/>
    <property type="match status" value="1"/>
</dbReference>
<dbReference type="GO" id="GO:0015165">
    <property type="term" value="F:pyrimidine nucleotide-sugar transmembrane transporter activity"/>
    <property type="evidence" value="ECO:0007669"/>
    <property type="project" value="InterPro"/>
</dbReference>
<evidence type="ECO:0000313" key="8">
    <source>
        <dbReference type="Proteomes" id="UP000664859"/>
    </source>
</evidence>
<organism evidence="7 8">
    <name type="scientific">Tribonema minus</name>
    <dbReference type="NCBI Taxonomy" id="303371"/>
    <lineage>
        <taxon>Eukaryota</taxon>
        <taxon>Sar</taxon>
        <taxon>Stramenopiles</taxon>
        <taxon>Ochrophyta</taxon>
        <taxon>PX clade</taxon>
        <taxon>Xanthophyceae</taxon>
        <taxon>Tribonematales</taxon>
        <taxon>Tribonemataceae</taxon>
        <taxon>Tribonema</taxon>
    </lineage>
</organism>
<evidence type="ECO:0000256" key="2">
    <source>
        <dbReference type="ARBA" id="ARBA00022692"/>
    </source>
</evidence>
<dbReference type="EMBL" id="JAFCMP010000007">
    <property type="protein sequence ID" value="KAG5192314.1"/>
    <property type="molecule type" value="Genomic_DNA"/>
</dbReference>
<dbReference type="OrthoDB" id="408493at2759"/>
<evidence type="ECO:0000256" key="1">
    <source>
        <dbReference type="ARBA" id="ARBA00004141"/>
    </source>
</evidence>
<keyword evidence="8" id="KW-1185">Reference proteome</keyword>
<dbReference type="InterPro" id="IPR037185">
    <property type="entry name" value="EmrE-like"/>
</dbReference>